<dbReference type="GO" id="GO:0071035">
    <property type="term" value="P:nuclear polyadenylation-dependent rRNA catabolic process"/>
    <property type="evidence" value="ECO:0007669"/>
    <property type="project" value="TreeGrafter"/>
</dbReference>
<dbReference type="InterPro" id="IPR015847">
    <property type="entry name" value="ExoRNase_PH_dom2"/>
</dbReference>
<dbReference type="GO" id="GO:0034473">
    <property type="term" value="P:U1 snRNA 3'-end processing"/>
    <property type="evidence" value="ECO:0007669"/>
    <property type="project" value="TreeGrafter"/>
</dbReference>
<keyword evidence="6" id="KW-0271">Exosome</keyword>
<dbReference type="GO" id="GO:0034476">
    <property type="term" value="P:U5 snRNA 3'-end processing"/>
    <property type="evidence" value="ECO:0007669"/>
    <property type="project" value="TreeGrafter"/>
</dbReference>
<accession>A0A8I6S0L4</accession>
<dbReference type="GO" id="GO:0000177">
    <property type="term" value="C:cytoplasmic exosome (RNase complex)"/>
    <property type="evidence" value="ECO:0007669"/>
    <property type="project" value="TreeGrafter"/>
</dbReference>
<keyword evidence="8" id="KW-0539">Nucleus</keyword>
<name>A0A8I6S0L4_CIMLE</name>
<keyword evidence="5" id="KW-0698">rRNA processing</keyword>
<dbReference type="InterPro" id="IPR027408">
    <property type="entry name" value="PNPase/RNase_PH_dom_sf"/>
</dbReference>
<dbReference type="InterPro" id="IPR036345">
    <property type="entry name" value="ExoRNase_PH_dom2_sf"/>
</dbReference>
<dbReference type="GO" id="GO:0000467">
    <property type="term" value="P:exonucleolytic trimming to generate mature 3'-end of 5.8S rRNA from tricistronic rRNA transcript (SSU-rRNA, 5.8S rRNA, LSU-rRNA)"/>
    <property type="evidence" value="ECO:0007669"/>
    <property type="project" value="TreeGrafter"/>
</dbReference>
<evidence type="ECO:0000256" key="9">
    <source>
        <dbReference type="ARBA" id="ARBA00030617"/>
    </source>
</evidence>
<dbReference type="InterPro" id="IPR020568">
    <property type="entry name" value="Ribosomal_Su5_D2-typ_SF"/>
</dbReference>
<evidence type="ECO:0000256" key="5">
    <source>
        <dbReference type="ARBA" id="ARBA00022552"/>
    </source>
</evidence>
<dbReference type="GeneID" id="106670215"/>
<dbReference type="SUPFAM" id="SSF54211">
    <property type="entry name" value="Ribosomal protein S5 domain 2-like"/>
    <property type="match status" value="1"/>
</dbReference>
<dbReference type="OMA" id="EIKAFWV"/>
<dbReference type="KEGG" id="clec:106670215"/>
<proteinExistence type="inferred from homology"/>
<evidence type="ECO:0000259" key="10">
    <source>
        <dbReference type="Pfam" id="PF01138"/>
    </source>
</evidence>
<dbReference type="RefSeq" id="XP_014255817.1">
    <property type="nucleotide sequence ID" value="XM_014400331.2"/>
</dbReference>
<evidence type="ECO:0000256" key="1">
    <source>
        <dbReference type="ARBA" id="ARBA00004496"/>
    </source>
</evidence>
<protein>
    <recommendedName>
        <fullName evidence="9">Ribosomal RNA-processing protein 43</fullName>
    </recommendedName>
</protein>
<dbReference type="OrthoDB" id="45882at2759"/>
<dbReference type="GO" id="GO:0005730">
    <property type="term" value="C:nucleolus"/>
    <property type="evidence" value="ECO:0007669"/>
    <property type="project" value="UniProtKB-SubCell"/>
</dbReference>
<dbReference type="PANTHER" id="PTHR11097">
    <property type="entry name" value="EXOSOME COMPLEX EXONUCLEASE RIBOSOMAL RNA PROCESSING PROTEIN"/>
    <property type="match status" value="1"/>
</dbReference>
<keyword evidence="13" id="KW-1185">Reference proteome</keyword>
<feature type="domain" description="Exoribonuclease phosphorolytic" evidence="10">
    <location>
        <begin position="44"/>
        <end position="178"/>
    </location>
</feature>
<reference evidence="12" key="1">
    <citation type="submission" date="2022-01" db="UniProtKB">
        <authorList>
            <consortium name="EnsemblMetazoa"/>
        </authorList>
    </citation>
    <scope>IDENTIFICATION</scope>
</reference>
<dbReference type="PANTHER" id="PTHR11097:SF9">
    <property type="entry name" value="EXOSOME COMPLEX COMPONENT RRP43"/>
    <property type="match status" value="1"/>
</dbReference>
<dbReference type="GO" id="GO:0000176">
    <property type="term" value="C:nuclear exosome (RNase complex)"/>
    <property type="evidence" value="ECO:0007669"/>
    <property type="project" value="TreeGrafter"/>
</dbReference>
<evidence type="ECO:0000313" key="13">
    <source>
        <dbReference type="Proteomes" id="UP000494040"/>
    </source>
</evidence>
<comment type="similarity">
    <text evidence="3">Belongs to the RNase PH family.</text>
</comment>
<dbReference type="Proteomes" id="UP000494040">
    <property type="component" value="Unassembled WGS sequence"/>
</dbReference>
<evidence type="ECO:0000313" key="12">
    <source>
        <dbReference type="EnsemblMetazoa" id="XP_014255817.1"/>
    </source>
</evidence>
<dbReference type="Gene3D" id="3.30.230.70">
    <property type="entry name" value="GHMP Kinase, N-terminal domain"/>
    <property type="match status" value="1"/>
</dbReference>
<keyword evidence="7" id="KW-0694">RNA-binding</keyword>
<dbReference type="GO" id="GO:0071038">
    <property type="term" value="P:TRAMP-dependent tRNA surveillance pathway"/>
    <property type="evidence" value="ECO:0007669"/>
    <property type="project" value="TreeGrafter"/>
</dbReference>
<dbReference type="GO" id="GO:0035925">
    <property type="term" value="F:mRNA 3'-UTR AU-rich region binding"/>
    <property type="evidence" value="ECO:0007669"/>
    <property type="project" value="TreeGrafter"/>
</dbReference>
<dbReference type="Pfam" id="PF01138">
    <property type="entry name" value="RNase_PH"/>
    <property type="match status" value="1"/>
</dbReference>
<dbReference type="GO" id="GO:0016075">
    <property type="term" value="P:rRNA catabolic process"/>
    <property type="evidence" value="ECO:0007669"/>
    <property type="project" value="TreeGrafter"/>
</dbReference>
<dbReference type="EnsemblMetazoa" id="XM_014400331.2">
    <property type="protein sequence ID" value="XP_014255817.1"/>
    <property type="gene ID" value="LOC106670215"/>
</dbReference>
<dbReference type="InterPro" id="IPR001247">
    <property type="entry name" value="ExoRNase_PH_dom1"/>
</dbReference>
<dbReference type="SUPFAM" id="SSF55666">
    <property type="entry name" value="Ribonuclease PH domain 2-like"/>
    <property type="match status" value="1"/>
</dbReference>
<dbReference type="Pfam" id="PF03725">
    <property type="entry name" value="RNase_PH_C"/>
    <property type="match status" value="1"/>
</dbReference>
<sequence>MASTESDAFYNAEDVCKKIHPSKYLKEHLQKGIRPVGNRKHFSYRSVIGNINVVKSCCGSSIVKIGNTTVLCGISHEVTSPSRKYPRQGLVDINCKLSEHCNIQHNYKNKVVQLRQCTNLLQKLFLSLNIIDLNSLCIAEGEYVWLLRVHLICLDYDGAFWDGAVLAMYLALKSLKLPEISYDVESKSFQIKSKNLSPIPVGKFPLATTFGLFQKFVFADPNREEEELCGSFVTIITEKDDIKVVQKRGGTLMMEQQLNECLNVAKARYKVMESTVETILKQSVL</sequence>
<evidence type="ECO:0000256" key="3">
    <source>
        <dbReference type="ARBA" id="ARBA00006678"/>
    </source>
</evidence>
<evidence type="ECO:0000256" key="2">
    <source>
        <dbReference type="ARBA" id="ARBA00004604"/>
    </source>
</evidence>
<organism evidence="12 13">
    <name type="scientific">Cimex lectularius</name>
    <name type="common">Bed bug</name>
    <name type="synonym">Acanthia lectularia</name>
    <dbReference type="NCBI Taxonomy" id="79782"/>
    <lineage>
        <taxon>Eukaryota</taxon>
        <taxon>Metazoa</taxon>
        <taxon>Ecdysozoa</taxon>
        <taxon>Arthropoda</taxon>
        <taxon>Hexapoda</taxon>
        <taxon>Insecta</taxon>
        <taxon>Pterygota</taxon>
        <taxon>Neoptera</taxon>
        <taxon>Paraneoptera</taxon>
        <taxon>Hemiptera</taxon>
        <taxon>Heteroptera</taxon>
        <taxon>Panheteroptera</taxon>
        <taxon>Cimicomorpha</taxon>
        <taxon>Cimicidae</taxon>
        <taxon>Cimex</taxon>
    </lineage>
</organism>
<keyword evidence="4" id="KW-0963">Cytoplasm</keyword>
<evidence type="ECO:0000256" key="8">
    <source>
        <dbReference type="ARBA" id="ARBA00023242"/>
    </source>
</evidence>
<evidence type="ECO:0000259" key="11">
    <source>
        <dbReference type="Pfam" id="PF03725"/>
    </source>
</evidence>
<dbReference type="GO" id="GO:0034475">
    <property type="term" value="P:U4 snRNA 3'-end processing"/>
    <property type="evidence" value="ECO:0007669"/>
    <property type="project" value="TreeGrafter"/>
</dbReference>
<evidence type="ECO:0000256" key="7">
    <source>
        <dbReference type="ARBA" id="ARBA00022884"/>
    </source>
</evidence>
<evidence type="ECO:0000256" key="6">
    <source>
        <dbReference type="ARBA" id="ARBA00022835"/>
    </source>
</evidence>
<dbReference type="InterPro" id="IPR050590">
    <property type="entry name" value="Exosome_comp_Rrp42_subfam"/>
</dbReference>
<dbReference type="AlphaFoldDB" id="A0A8I6S0L4"/>
<comment type="subcellular location">
    <subcellularLocation>
        <location evidence="1">Cytoplasm</location>
    </subcellularLocation>
    <subcellularLocation>
        <location evidence="2">Nucleus</location>
        <location evidence="2">Nucleolus</location>
    </subcellularLocation>
</comment>
<feature type="domain" description="Exoribonuclease phosphorolytic" evidence="11">
    <location>
        <begin position="204"/>
        <end position="267"/>
    </location>
</feature>
<evidence type="ECO:0000256" key="4">
    <source>
        <dbReference type="ARBA" id="ARBA00022490"/>
    </source>
</evidence>
<dbReference type="GO" id="GO:0071028">
    <property type="term" value="P:nuclear mRNA surveillance"/>
    <property type="evidence" value="ECO:0007669"/>
    <property type="project" value="TreeGrafter"/>
</dbReference>